<dbReference type="STRING" id="131310.A0A0N4ZTB1"/>
<protein>
    <submittedName>
        <fullName evidence="2">ATP synthase subunit e, mitochondrial</fullName>
    </submittedName>
</protein>
<proteinExistence type="predicted"/>
<dbReference type="Proteomes" id="UP000038045">
    <property type="component" value="Unplaced"/>
</dbReference>
<dbReference type="AlphaFoldDB" id="A0A0N4ZTB1"/>
<reference evidence="2" key="1">
    <citation type="submission" date="2017-02" db="UniProtKB">
        <authorList>
            <consortium name="WormBaseParasite"/>
        </authorList>
    </citation>
    <scope>IDENTIFICATION</scope>
</reference>
<name>A0A0N4ZTB1_PARTI</name>
<keyword evidence="1" id="KW-1185">Reference proteome</keyword>
<accession>A0A0N4ZTB1</accession>
<dbReference type="WBParaSite" id="PTRK_0001174000.1">
    <property type="protein sequence ID" value="PTRK_0001174000.1"/>
    <property type="gene ID" value="PTRK_0001174000"/>
</dbReference>
<sequence length="78" mass="8778">MLAAARSLLQPLMKIKHAYLNPHEHFGRANITRSVLATYVAIYMTFKWNSNRKAKALQAEKVAQKENVVKDALARAGL</sequence>
<evidence type="ECO:0000313" key="2">
    <source>
        <dbReference type="WBParaSite" id="PTRK_0001174000.1"/>
    </source>
</evidence>
<evidence type="ECO:0000313" key="1">
    <source>
        <dbReference type="Proteomes" id="UP000038045"/>
    </source>
</evidence>
<organism evidence="1 2">
    <name type="scientific">Parastrongyloides trichosuri</name>
    <name type="common">Possum-specific nematode worm</name>
    <dbReference type="NCBI Taxonomy" id="131310"/>
    <lineage>
        <taxon>Eukaryota</taxon>
        <taxon>Metazoa</taxon>
        <taxon>Ecdysozoa</taxon>
        <taxon>Nematoda</taxon>
        <taxon>Chromadorea</taxon>
        <taxon>Rhabditida</taxon>
        <taxon>Tylenchina</taxon>
        <taxon>Panagrolaimomorpha</taxon>
        <taxon>Strongyloidoidea</taxon>
        <taxon>Strongyloididae</taxon>
        <taxon>Parastrongyloides</taxon>
    </lineage>
</organism>